<protein>
    <submittedName>
        <fullName evidence="2">Uncharacterized protein</fullName>
    </submittedName>
</protein>
<dbReference type="EMBL" id="JAVLVU010000001">
    <property type="protein sequence ID" value="MDT3401239.1"/>
    <property type="molecule type" value="Genomic_DNA"/>
</dbReference>
<organism evidence="2 3">
    <name type="scientific">Mucilaginibacter terrae</name>
    <dbReference type="NCBI Taxonomy" id="1955052"/>
    <lineage>
        <taxon>Bacteria</taxon>
        <taxon>Pseudomonadati</taxon>
        <taxon>Bacteroidota</taxon>
        <taxon>Sphingobacteriia</taxon>
        <taxon>Sphingobacteriales</taxon>
        <taxon>Sphingobacteriaceae</taxon>
        <taxon>Mucilaginibacter</taxon>
    </lineage>
</organism>
<feature type="region of interest" description="Disordered" evidence="1">
    <location>
        <begin position="1"/>
        <end position="22"/>
    </location>
</feature>
<dbReference type="Proteomes" id="UP001258315">
    <property type="component" value="Unassembled WGS sequence"/>
</dbReference>
<accession>A0ABU3GN72</accession>
<comment type="caution">
    <text evidence="2">The sequence shown here is derived from an EMBL/GenBank/DDBJ whole genome shotgun (WGS) entry which is preliminary data.</text>
</comment>
<reference evidence="3" key="1">
    <citation type="submission" date="2023-07" db="EMBL/GenBank/DDBJ databases">
        <title>Functional and genomic diversity of the sorghum phyllosphere microbiome.</title>
        <authorList>
            <person name="Shade A."/>
        </authorList>
    </citation>
    <scope>NUCLEOTIDE SEQUENCE [LARGE SCALE GENOMIC DNA]</scope>
    <source>
        <strain evidence="3">SORGH_AS_0422</strain>
    </source>
</reference>
<name>A0ABU3GN72_9SPHI</name>
<keyword evidence="3" id="KW-1185">Reference proteome</keyword>
<evidence type="ECO:0000313" key="3">
    <source>
        <dbReference type="Proteomes" id="UP001258315"/>
    </source>
</evidence>
<feature type="compositionally biased region" description="Gly residues" evidence="1">
    <location>
        <begin position="1"/>
        <end position="15"/>
    </location>
</feature>
<evidence type="ECO:0000256" key="1">
    <source>
        <dbReference type="SAM" id="MobiDB-lite"/>
    </source>
</evidence>
<sequence length="30" mass="3028">MGKIAGGPGKAGAGEGHNFCSFGGFEAMWR</sequence>
<gene>
    <name evidence="2" type="ORF">QE417_000311</name>
</gene>
<evidence type="ECO:0000313" key="2">
    <source>
        <dbReference type="EMBL" id="MDT3401239.1"/>
    </source>
</evidence>
<proteinExistence type="predicted"/>